<evidence type="ECO:0000256" key="2">
    <source>
        <dbReference type="ARBA" id="ARBA00022801"/>
    </source>
</evidence>
<dbReference type="PANTHER" id="PTHR23044">
    <property type="entry name" value="3'-5' EXONUCLEASE ERI1-RELATED"/>
    <property type="match status" value="1"/>
</dbReference>
<dbReference type="Gene3D" id="3.30.420.10">
    <property type="entry name" value="Ribonuclease H-like superfamily/Ribonuclease H"/>
    <property type="match status" value="1"/>
</dbReference>
<dbReference type="InterPro" id="IPR012337">
    <property type="entry name" value="RNaseH-like_sf"/>
</dbReference>
<keyword evidence="2" id="KW-0378">Hydrolase</keyword>
<dbReference type="RefSeq" id="WP_156531145.1">
    <property type="nucleotide sequence ID" value="NZ_CACRUE010000039.1"/>
</dbReference>
<evidence type="ECO:0000259" key="4">
    <source>
        <dbReference type="SMART" id="SM00479"/>
    </source>
</evidence>
<evidence type="ECO:0000256" key="1">
    <source>
        <dbReference type="ARBA" id="ARBA00022722"/>
    </source>
</evidence>
<organism evidence="5">
    <name type="scientific">Intestinibacter bartlettii</name>
    <dbReference type="NCBI Taxonomy" id="261299"/>
    <lineage>
        <taxon>Bacteria</taxon>
        <taxon>Bacillati</taxon>
        <taxon>Bacillota</taxon>
        <taxon>Clostridia</taxon>
        <taxon>Peptostreptococcales</taxon>
        <taxon>Peptostreptococcaceae</taxon>
        <taxon>Intestinibacter</taxon>
    </lineage>
</organism>
<dbReference type="Pfam" id="PF00929">
    <property type="entry name" value="RNase_T"/>
    <property type="match status" value="1"/>
</dbReference>
<proteinExistence type="predicted"/>
<keyword evidence="3" id="KW-0269">Exonuclease</keyword>
<keyword evidence="1" id="KW-0540">Nuclease</keyword>
<dbReference type="GO" id="GO:0003676">
    <property type="term" value="F:nucleic acid binding"/>
    <property type="evidence" value="ECO:0007669"/>
    <property type="project" value="InterPro"/>
</dbReference>
<sequence length="344" mass="40945">MKKIYMDFEMNMNNTKNKREGFKADLIAIGAIKYDTKTKKIEKFKSLIKPILTKTVYPHIEELTHITTEDLENAPTYESVMRSFKHWLGDFNEIDGIYTFGNLDLTCFKNTDRISSQKNNHPRFLNNIQNFFVDIKEKYLEYGVKCMNYISLTHLLELSNMKFSGDAHDPLYDAYNLHILDEILEKNQDIRNYLIIQDINKSPYNQIDDEIEAKIKDYEKYLYHKEGNYNIDDLSIDILSIVGRYVYSTRKIKVRNMDIVKDIIKKLDTVDKLRNIKDGYFYVLNNFYLDLMDLYEDALLYNLSQEEYEDEMNNILDLFIEDMEYENIFVDIKVEMQTPAENLT</sequence>
<protein>
    <submittedName>
        <fullName evidence="5">DNA polymerase III subunit epsilon</fullName>
    </submittedName>
</protein>
<gene>
    <name evidence="5" type="ORF">IBLFYP30_02695</name>
</gene>
<dbReference type="PANTHER" id="PTHR23044:SF61">
    <property type="entry name" value="3'-5' EXORIBONUCLEASE 1-RELATED"/>
    <property type="match status" value="1"/>
</dbReference>
<dbReference type="InterPro" id="IPR036397">
    <property type="entry name" value="RNaseH_sf"/>
</dbReference>
<dbReference type="InterPro" id="IPR013520">
    <property type="entry name" value="Ribonucl_H"/>
</dbReference>
<dbReference type="SUPFAM" id="SSF53098">
    <property type="entry name" value="Ribonuclease H-like"/>
    <property type="match status" value="1"/>
</dbReference>
<accession>A0A6N3ESS2</accession>
<dbReference type="CDD" id="cd06133">
    <property type="entry name" value="ERI-1_3'hExo_like"/>
    <property type="match status" value="1"/>
</dbReference>
<dbReference type="EMBL" id="CACRUE010000039">
    <property type="protein sequence ID" value="VYU44132.1"/>
    <property type="molecule type" value="Genomic_DNA"/>
</dbReference>
<dbReference type="InterPro" id="IPR051274">
    <property type="entry name" value="3-5_Exoribonuclease"/>
</dbReference>
<evidence type="ECO:0000313" key="5">
    <source>
        <dbReference type="EMBL" id="VYU44132.1"/>
    </source>
</evidence>
<dbReference type="SMART" id="SM00479">
    <property type="entry name" value="EXOIII"/>
    <property type="match status" value="1"/>
</dbReference>
<feature type="domain" description="Exonuclease" evidence="4">
    <location>
        <begin position="2"/>
        <end position="190"/>
    </location>
</feature>
<dbReference type="InterPro" id="IPR047201">
    <property type="entry name" value="ERI-1_3'hExo-like"/>
</dbReference>
<dbReference type="GO" id="GO:0000175">
    <property type="term" value="F:3'-5'-RNA exonuclease activity"/>
    <property type="evidence" value="ECO:0007669"/>
    <property type="project" value="InterPro"/>
</dbReference>
<reference evidence="5" key="1">
    <citation type="submission" date="2019-11" db="EMBL/GenBank/DDBJ databases">
        <authorList>
            <person name="Feng L."/>
        </authorList>
    </citation>
    <scope>NUCLEOTIDE SEQUENCE</scope>
    <source>
        <strain evidence="5">IbartlettiiLFYP30</strain>
    </source>
</reference>
<dbReference type="AlphaFoldDB" id="A0A6N3ESS2"/>
<evidence type="ECO:0000256" key="3">
    <source>
        <dbReference type="ARBA" id="ARBA00022839"/>
    </source>
</evidence>
<name>A0A6N3ESS2_9FIRM</name>